<name>A0A6V7PHS3_ANACO</name>
<reference evidence="1" key="1">
    <citation type="submission" date="2020-07" db="EMBL/GenBank/DDBJ databases">
        <authorList>
            <person name="Lin J."/>
        </authorList>
    </citation>
    <scope>NUCLEOTIDE SEQUENCE</scope>
</reference>
<protein>
    <submittedName>
        <fullName evidence="1">Uncharacterized protein</fullName>
    </submittedName>
</protein>
<organism evidence="1">
    <name type="scientific">Ananas comosus var. bracteatus</name>
    <name type="common">red pineapple</name>
    <dbReference type="NCBI Taxonomy" id="296719"/>
    <lineage>
        <taxon>Eukaryota</taxon>
        <taxon>Viridiplantae</taxon>
        <taxon>Streptophyta</taxon>
        <taxon>Embryophyta</taxon>
        <taxon>Tracheophyta</taxon>
        <taxon>Spermatophyta</taxon>
        <taxon>Magnoliopsida</taxon>
        <taxon>Liliopsida</taxon>
        <taxon>Poales</taxon>
        <taxon>Bromeliaceae</taxon>
        <taxon>Bromelioideae</taxon>
        <taxon>Ananas</taxon>
    </lineage>
</organism>
<proteinExistence type="predicted"/>
<sequence>MRGMIRCEFGGVRVFSVQTRSENGLRNNAAAKLKKVASSTELDFMRNRPRVVLVSFGKAKDVKITKSALETSPREQIVQNLHWSKTALGDRSLAGKGPVPSAGVAGLLDATGPWQGEIGPRT</sequence>
<accession>A0A6V7PHS3</accession>
<dbReference type="EMBL" id="LR862148">
    <property type="protein sequence ID" value="CAD1830213.1"/>
    <property type="molecule type" value="Genomic_DNA"/>
</dbReference>
<gene>
    <name evidence="1" type="ORF">CB5_LOCUS13424</name>
</gene>
<evidence type="ECO:0000313" key="1">
    <source>
        <dbReference type="EMBL" id="CAD1830213.1"/>
    </source>
</evidence>
<dbReference type="AlphaFoldDB" id="A0A6V7PHS3"/>